<proteinExistence type="predicted"/>
<dbReference type="AlphaFoldDB" id="A0A0E9W1H0"/>
<evidence type="ECO:0000313" key="1">
    <source>
        <dbReference type="EMBL" id="JAH84217.1"/>
    </source>
</evidence>
<accession>A0A0E9W1H0</accession>
<dbReference type="EMBL" id="GBXM01024360">
    <property type="protein sequence ID" value="JAH84217.1"/>
    <property type="molecule type" value="Transcribed_RNA"/>
</dbReference>
<organism evidence="1">
    <name type="scientific">Anguilla anguilla</name>
    <name type="common">European freshwater eel</name>
    <name type="synonym">Muraena anguilla</name>
    <dbReference type="NCBI Taxonomy" id="7936"/>
    <lineage>
        <taxon>Eukaryota</taxon>
        <taxon>Metazoa</taxon>
        <taxon>Chordata</taxon>
        <taxon>Craniata</taxon>
        <taxon>Vertebrata</taxon>
        <taxon>Euteleostomi</taxon>
        <taxon>Actinopterygii</taxon>
        <taxon>Neopterygii</taxon>
        <taxon>Teleostei</taxon>
        <taxon>Anguilliformes</taxon>
        <taxon>Anguillidae</taxon>
        <taxon>Anguilla</taxon>
    </lineage>
</organism>
<protein>
    <submittedName>
        <fullName evidence="1">Uncharacterized protein</fullName>
    </submittedName>
</protein>
<reference evidence="1" key="2">
    <citation type="journal article" date="2015" name="Fish Shellfish Immunol.">
        <title>Early steps in the European eel (Anguilla anguilla)-Vibrio vulnificus interaction in the gills: Role of the RtxA13 toxin.</title>
        <authorList>
            <person name="Callol A."/>
            <person name="Pajuelo D."/>
            <person name="Ebbesson L."/>
            <person name="Teles M."/>
            <person name="MacKenzie S."/>
            <person name="Amaro C."/>
        </authorList>
    </citation>
    <scope>NUCLEOTIDE SEQUENCE</scope>
</reference>
<sequence>MPACIEQEAGIHSNLSQDTHTIHSYLWAI</sequence>
<name>A0A0E9W1H0_ANGAN</name>
<reference evidence="1" key="1">
    <citation type="submission" date="2014-11" db="EMBL/GenBank/DDBJ databases">
        <authorList>
            <person name="Amaro Gonzalez C."/>
        </authorList>
    </citation>
    <scope>NUCLEOTIDE SEQUENCE</scope>
</reference>